<feature type="compositionally biased region" description="Basic and acidic residues" evidence="2">
    <location>
        <begin position="122"/>
        <end position="137"/>
    </location>
</feature>
<evidence type="ECO:0000313" key="4">
    <source>
        <dbReference type="Proteomes" id="UP000747542"/>
    </source>
</evidence>
<protein>
    <submittedName>
        <fullName evidence="3">Uncharacterized protein</fullName>
    </submittedName>
</protein>
<feature type="compositionally biased region" description="Low complexity" evidence="2">
    <location>
        <begin position="89"/>
        <end position="111"/>
    </location>
</feature>
<dbReference type="Proteomes" id="UP000747542">
    <property type="component" value="Unassembled WGS sequence"/>
</dbReference>
<proteinExistence type="predicted"/>
<feature type="compositionally biased region" description="Basic residues" evidence="2">
    <location>
        <begin position="1"/>
        <end position="12"/>
    </location>
</feature>
<comment type="caution">
    <text evidence="3">The sequence shown here is derived from an EMBL/GenBank/DDBJ whole genome shotgun (WGS) entry which is preliminary data.</text>
</comment>
<reference evidence="3" key="1">
    <citation type="journal article" date="2021" name="Sci. Adv.">
        <title>The American lobster genome reveals insights on longevity, neural, and immune adaptations.</title>
        <authorList>
            <person name="Polinski J.M."/>
            <person name="Zimin A.V."/>
            <person name="Clark K.F."/>
            <person name="Kohn A.B."/>
            <person name="Sadowski N."/>
            <person name="Timp W."/>
            <person name="Ptitsyn A."/>
            <person name="Khanna P."/>
            <person name="Romanova D.Y."/>
            <person name="Williams P."/>
            <person name="Greenwood S.J."/>
            <person name="Moroz L.L."/>
            <person name="Walt D.R."/>
            <person name="Bodnar A.G."/>
        </authorList>
    </citation>
    <scope>NUCLEOTIDE SEQUENCE</scope>
    <source>
        <strain evidence="3">GMGI-L3</strain>
    </source>
</reference>
<feature type="compositionally biased region" description="Low complexity" evidence="2">
    <location>
        <begin position="239"/>
        <end position="262"/>
    </location>
</feature>
<feature type="compositionally biased region" description="Basic and acidic residues" evidence="2">
    <location>
        <begin position="162"/>
        <end position="172"/>
    </location>
</feature>
<feature type="non-terminal residue" evidence="3">
    <location>
        <position position="1"/>
    </location>
</feature>
<feature type="coiled-coil region" evidence="1">
    <location>
        <begin position="309"/>
        <end position="342"/>
    </location>
</feature>
<feature type="compositionally biased region" description="Low complexity" evidence="2">
    <location>
        <begin position="29"/>
        <end position="81"/>
    </location>
</feature>
<organism evidence="3 4">
    <name type="scientific">Homarus americanus</name>
    <name type="common">American lobster</name>
    <dbReference type="NCBI Taxonomy" id="6706"/>
    <lineage>
        <taxon>Eukaryota</taxon>
        <taxon>Metazoa</taxon>
        <taxon>Ecdysozoa</taxon>
        <taxon>Arthropoda</taxon>
        <taxon>Crustacea</taxon>
        <taxon>Multicrustacea</taxon>
        <taxon>Malacostraca</taxon>
        <taxon>Eumalacostraca</taxon>
        <taxon>Eucarida</taxon>
        <taxon>Decapoda</taxon>
        <taxon>Pleocyemata</taxon>
        <taxon>Astacidea</taxon>
        <taxon>Nephropoidea</taxon>
        <taxon>Nephropidae</taxon>
        <taxon>Homarus</taxon>
    </lineage>
</organism>
<evidence type="ECO:0000256" key="1">
    <source>
        <dbReference type="SAM" id="Coils"/>
    </source>
</evidence>
<feature type="compositionally biased region" description="Gly residues" evidence="2">
    <location>
        <begin position="151"/>
        <end position="161"/>
    </location>
</feature>
<name>A0A8J5K6S6_HOMAM</name>
<feature type="region of interest" description="Disordered" evidence="2">
    <location>
        <begin position="233"/>
        <end position="262"/>
    </location>
</feature>
<evidence type="ECO:0000256" key="2">
    <source>
        <dbReference type="SAM" id="MobiDB-lite"/>
    </source>
</evidence>
<keyword evidence="1" id="KW-0175">Coiled coil</keyword>
<gene>
    <name evidence="3" type="ORF">Hamer_G020639</name>
</gene>
<dbReference type="AlphaFoldDB" id="A0A8J5K6S6"/>
<accession>A0A8J5K6S6</accession>
<evidence type="ECO:0000313" key="3">
    <source>
        <dbReference type="EMBL" id="KAG7169962.1"/>
    </source>
</evidence>
<feature type="non-terminal residue" evidence="3">
    <location>
        <position position="482"/>
    </location>
</feature>
<feature type="compositionally biased region" description="Basic and acidic residues" evidence="2">
    <location>
        <begin position="181"/>
        <end position="190"/>
    </location>
</feature>
<dbReference type="EMBL" id="JAHLQT010014925">
    <property type="protein sequence ID" value="KAG7169962.1"/>
    <property type="molecule type" value="Genomic_DNA"/>
</dbReference>
<feature type="region of interest" description="Disordered" evidence="2">
    <location>
        <begin position="1"/>
        <end position="209"/>
    </location>
</feature>
<keyword evidence="4" id="KW-1185">Reference proteome</keyword>
<sequence length="482" mass="50745">GKCRHCHTRAKYLRGQSSFDSGSVGRGWSSGNTTSGSPSGSTGSSPNNSSSSSSSTASANNSDGDGGNSSSSSSRSSSSSGAVGGSASGGAVSTTTTTTAVAPSAAATASGNRLVRQASVSETRRRSRSVDRYDAYRITEPPPYSWVASGGVDGGGGGGGDGGREGGRELTRGRSGTNPVRRAESEDSARGSRASQIQTPPPPYEVAQSQSYYQFPPSYEEALANSVSGIRLSGGRPVSSSSSSSSATTTTTTSSSSFSSTTFTSTGSLLPASLSSQVALMPLGSLTIRNSRVLEEQAAVLEAQREAQIEAQRQAQRDAQREAQLERERDMERQRLREIQLAQYCGCAKCQSLYYSYYYDDPMNDGGAFPMETQVLMQEVLTDGLAFCSIMGVSRLQGRSKLPRDLHLLKGYHSSTRTSTSARVFLWSPRVSKITKGVPALQGHFFKGVSSHEGRSSSPKASRVFKGNQLVKGIPALQGRLW</sequence>